<dbReference type="Pfam" id="PF00646">
    <property type="entry name" value="F-box"/>
    <property type="match status" value="1"/>
</dbReference>
<feature type="non-terminal residue" evidence="3">
    <location>
        <position position="389"/>
    </location>
</feature>
<sequence length="389" mass="44990">MQSSNCDEPHEAGLDVVSKAEPSHALEAEKASTEDVPVPGAPEGHTHQPAKKRQKKSRKGKEVEGEEPVKRSRRRGRLEMMPDMNLDILFYILGLLHPMDLLNLARTTKSFRHLLMQKSSAFAWKTARSQIQSLPDCPPDMSEPQYANLLFYPHCHRCGKVVPTIHWRLRLRYCPACRKEYLVDSRRCGAPVYQLPLALPRERMKQGRYKVFFVEREASLAFQKEYRKLPTEEREEFLKNKRLQVAEIEKHAAECEEWHRGVTSMRKSELDEVRSARADAILARIDDLGYSDVIEFFGGRIEMIERKVFSIPKPLTDKEWARICPDLLERVDGYRQQITELMLYNPRRKVLVGLYNEYVRKPAPPGAAVDMLPHVADLATFPPFDDIIK</sequence>
<dbReference type="CDD" id="cd09917">
    <property type="entry name" value="F-box_SF"/>
    <property type="match status" value="1"/>
</dbReference>
<feature type="compositionally biased region" description="Basic and acidic residues" evidence="1">
    <location>
        <begin position="60"/>
        <end position="70"/>
    </location>
</feature>
<feature type="region of interest" description="Disordered" evidence="1">
    <location>
        <begin position="1"/>
        <end position="76"/>
    </location>
</feature>
<dbReference type="InterPro" id="IPR001810">
    <property type="entry name" value="F-box_dom"/>
</dbReference>
<feature type="compositionally biased region" description="Basic and acidic residues" evidence="1">
    <location>
        <begin position="21"/>
        <end position="33"/>
    </location>
</feature>
<dbReference type="OrthoDB" id="2322499at2759"/>
<dbReference type="InterPro" id="IPR036047">
    <property type="entry name" value="F-box-like_dom_sf"/>
</dbReference>
<feature type="domain" description="F-box" evidence="2">
    <location>
        <begin position="82"/>
        <end position="115"/>
    </location>
</feature>
<dbReference type="SUPFAM" id="SSF81383">
    <property type="entry name" value="F-box domain"/>
    <property type="match status" value="1"/>
</dbReference>
<reference evidence="3 4" key="1">
    <citation type="submission" date="2014-04" db="EMBL/GenBank/DDBJ databases">
        <title>Evolutionary Origins and Diversification of the Mycorrhizal Mutualists.</title>
        <authorList>
            <consortium name="DOE Joint Genome Institute"/>
            <consortium name="Mycorrhizal Genomics Consortium"/>
            <person name="Kohler A."/>
            <person name="Kuo A."/>
            <person name="Nagy L.G."/>
            <person name="Floudas D."/>
            <person name="Copeland A."/>
            <person name="Barry K.W."/>
            <person name="Cichocki N."/>
            <person name="Veneault-Fourrey C."/>
            <person name="LaButti K."/>
            <person name="Lindquist E.A."/>
            <person name="Lipzen A."/>
            <person name="Lundell T."/>
            <person name="Morin E."/>
            <person name="Murat C."/>
            <person name="Riley R."/>
            <person name="Ohm R."/>
            <person name="Sun H."/>
            <person name="Tunlid A."/>
            <person name="Henrissat B."/>
            <person name="Grigoriev I.V."/>
            <person name="Hibbett D.S."/>
            <person name="Martin F."/>
        </authorList>
    </citation>
    <scope>NUCLEOTIDE SEQUENCE [LARGE SCALE GENOMIC DNA]</scope>
    <source>
        <strain evidence="3 4">MD-312</strain>
    </source>
</reference>
<evidence type="ECO:0000313" key="3">
    <source>
        <dbReference type="EMBL" id="KIJ60339.1"/>
    </source>
</evidence>
<dbReference type="HOGENOM" id="CLU_010790_0_0_1"/>
<evidence type="ECO:0000313" key="4">
    <source>
        <dbReference type="Proteomes" id="UP000053820"/>
    </source>
</evidence>
<evidence type="ECO:0000259" key="2">
    <source>
        <dbReference type="Pfam" id="PF00646"/>
    </source>
</evidence>
<feature type="non-terminal residue" evidence="3">
    <location>
        <position position="1"/>
    </location>
</feature>
<accession>A0A0C9V4F0</accession>
<feature type="compositionally biased region" description="Basic residues" evidence="1">
    <location>
        <begin position="48"/>
        <end position="59"/>
    </location>
</feature>
<dbReference type="Proteomes" id="UP000053820">
    <property type="component" value="Unassembled WGS sequence"/>
</dbReference>
<name>A0A0C9V4F0_9AGAM</name>
<evidence type="ECO:0000256" key="1">
    <source>
        <dbReference type="SAM" id="MobiDB-lite"/>
    </source>
</evidence>
<proteinExistence type="predicted"/>
<gene>
    <name evidence="3" type="ORF">HYDPIDRAFT_160988</name>
</gene>
<dbReference type="AlphaFoldDB" id="A0A0C9V4F0"/>
<keyword evidence="4" id="KW-1185">Reference proteome</keyword>
<organism evidence="3 4">
    <name type="scientific">Hydnomerulius pinastri MD-312</name>
    <dbReference type="NCBI Taxonomy" id="994086"/>
    <lineage>
        <taxon>Eukaryota</taxon>
        <taxon>Fungi</taxon>
        <taxon>Dikarya</taxon>
        <taxon>Basidiomycota</taxon>
        <taxon>Agaricomycotina</taxon>
        <taxon>Agaricomycetes</taxon>
        <taxon>Agaricomycetidae</taxon>
        <taxon>Boletales</taxon>
        <taxon>Boletales incertae sedis</taxon>
        <taxon>Leucogyrophana</taxon>
    </lineage>
</organism>
<dbReference type="EMBL" id="KN839873">
    <property type="protein sequence ID" value="KIJ60339.1"/>
    <property type="molecule type" value="Genomic_DNA"/>
</dbReference>
<protein>
    <recommendedName>
        <fullName evidence="2">F-box domain-containing protein</fullName>
    </recommendedName>
</protein>